<evidence type="ECO:0000313" key="10">
    <source>
        <dbReference type="Proteomes" id="UP001172082"/>
    </source>
</evidence>
<keyword evidence="3" id="KW-0597">Phosphoprotein</keyword>
<keyword evidence="4" id="KW-0808">Transferase</keyword>
<feature type="coiled-coil region" evidence="6">
    <location>
        <begin position="81"/>
        <end position="115"/>
    </location>
</feature>
<dbReference type="InterPro" id="IPR003661">
    <property type="entry name" value="HisK_dim/P_dom"/>
</dbReference>
<dbReference type="GO" id="GO:0005524">
    <property type="term" value="F:ATP binding"/>
    <property type="evidence" value="ECO:0007669"/>
    <property type="project" value="UniProtKB-KW"/>
</dbReference>
<keyword evidence="6" id="KW-0175">Coiled coil</keyword>
<evidence type="ECO:0000256" key="3">
    <source>
        <dbReference type="ARBA" id="ARBA00022553"/>
    </source>
</evidence>
<keyword evidence="9" id="KW-0067">ATP-binding</keyword>
<dbReference type="InterPro" id="IPR036890">
    <property type="entry name" value="HATPase_C_sf"/>
</dbReference>
<dbReference type="InterPro" id="IPR050351">
    <property type="entry name" value="BphY/WalK/GraS-like"/>
</dbReference>
<accession>A0ABT8KHI3</accession>
<dbReference type="Pfam" id="PF02518">
    <property type="entry name" value="HATPase_c"/>
    <property type="match status" value="1"/>
</dbReference>
<dbReference type="CDD" id="cd00082">
    <property type="entry name" value="HisKA"/>
    <property type="match status" value="1"/>
</dbReference>
<name>A0ABT8KHI3_9BACT</name>
<feature type="region of interest" description="Disordered" evidence="7">
    <location>
        <begin position="1"/>
        <end position="31"/>
    </location>
</feature>
<feature type="domain" description="Histidine kinase" evidence="8">
    <location>
        <begin position="125"/>
        <end position="339"/>
    </location>
</feature>
<comment type="caution">
    <text evidence="9">The sequence shown here is derived from an EMBL/GenBank/DDBJ whole genome shotgun (WGS) entry which is preliminary data.</text>
</comment>
<dbReference type="Gene3D" id="1.10.287.130">
    <property type="match status" value="1"/>
</dbReference>
<dbReference type="SUPFAM" id="SSF47384">
    <property type="entry name" value="Homodimeric domain of signal transducing histidine kinase"/>
    <property type="match status" value="1"/>
</dbReference>
<evidence type="ECO:0000313" key="9">
    <source>
        <dbReference type="EMBL" id="MDN5200180.1"/>
    </source>
</evidence>
<sequence>MKVVGKQNEPSTSILKKEATEQDSYKSGVKTPIKDSEDIALDARFVKRDLPELIEKYGAPEIKTLQPSLDNLSKKELIYLNQNLLKKIAGLNDTNEQLDHRLKEMCTHIENLETQNKELDSFTYSVAHDLKAPLRGVSGFATILREDHSENLDSDGLRIVNIIKSKAYEMQVLINDLLSFSHISEKRFENGVINMDSLVEKIVTELSTNLRGRKIKIKIGKLPKVFADITMVKQLMVNLISNAVKFTGKTKYPKIEIGGSTQHDKHVFFIKDNGVGFDMNRADKLFHAFQRLHNKDEFEGTGIGLALVSRIVKRYGGEVWAQGEINKGATFYFSLPSKVDQD</sequence>
<comment type="catalytic activity">
    <reaction evidence="1">
        <text>ATP + protein L-histidine = ADP + protein N-phospho-L-histidine.</text>
        <dbReference type="EC" id="2.7.13.3"/>
    </reaction>
</comment>
<evidence type="ECO:0000256" key="4">
    <source>
        <dbReference type="ARBA" id="ARBA00022679"/>
    </source>
</evidence>
<dbReference type="SMART" id="SM00388">
    <property type="entry name" value="HisKA"/>
    <property type="match status" value="1"/>
</dbReference>
<dbReference type="PANTHER" id="PTHR42878">
    <property type="entry name" value="TWO-COMPONENT HISTIDINE KINASE"/>
    <property type="match status" value="1"/>
</dbReference>
<dbReference type="InterPro" id="IPR005467">
    <property type="entry name" value="His_kinase_dom"/>
</dbReference>
<dbReference type="InterPro" id="IPR003594">
    <property type="entry name" value="HATPase_dom"/>
</dbReference>
<dbReference type="Proteomes" id="UP001172082">
    <property type="component" value="Unassembled WGS sequence"/>
</dbReference>
<gene>
    <name evidence="9" type="ORF">QQ008_02380</name>
</gene>
<dbReference type="Pfam" id="PF00512">
    <property type="entry name" value="HisKA"/>
    <property type="match status" value="1"/>
</dbReference>
<dbReference type="PROSITE" id="PS50109">
    <property type="entry name" value="HIS_KIN"/>
    <property type="match status" value="1"/>
</dbReference>
<dbReference type="PRINTS" id="PR00344">
    <property type="entry name" value="BCTRLSENSOR"/>
</dbReference>
<dbReference type="EC" id="2.7.13.3" evidence="2"/>
<keyword evidence="9" id="KW-0547">Nucleotide-binding</keyword>
<dbReference type="PANTHER" id="PTHR42878:SF15">
    <property type="entry name" value="BACTERIOPHYTOCHROME"/>
    <property type="match status" value="1"/>
</dbReference>
<dbReference type="InterPro" id="IPR004358">
    <property type="entry name" value="Sig_transdc_His_kin-like_C"/>
</dbReference>
<dbReference type="SMART" id="SM00387">
    <property type="entry name" value="HATPase_c"/>
    <property type="match status" value="1"/>
</dbReference>
<evidence type="ECO:0000256" key="6">
    <source>
        <dbReference type="SAM" id="Coils"/>
    </source>
</evidence>
<reference evidence="9" key="1">
    <citation type="submission" date="2023-06" db="EMBL/GenBank/DDBJ databases">
        <title>Genomic of Parafulvivirga corallium.</title>
        <authorList>
            <person name="Wang G."/>
        </authorList>
    </citation>
    <scope>NUCLEOTIDE SEQUENCE</scope>
    <source>
        <strain evidence="9">BMA10</strain>
    </source>
</reference>
<dbReference type="RefSeq" id="WP_346750206.1">
    <property type="nucleotide sequence ID" value="NZ_JAUJEA010000001.1"/>
</dbReference>
<organism evidence="9 10">
    <name type="scientific">Splendidivirga corallicola</name>
    <dbReference type="NCBI Taxonomy" id="3051826"/>
    <lineage>
        <taxon>Bacteria</taxon>
        <taxon>Pseudomonadati</taxon>
        <taxon>Bacteroidota</taxon>
        <taxon>Cytophagia</taxon>
        <taxon>Cytophagales</taxon>
        <taxon>Splendidivirgaceae</taxon>
        <taxon>Splendidivirga</taxon>
    </lineage>
</organism>
<dbReference type="Gene3D" id="3.30.565.10">
    <property type="entry name" value="Histidine kinase-like ATPase, C-terminal domain"/>
    <property type="match status" value="1"/>
</dbReference>
<dbReference type="EMBL" id="JAUJEA010000001">
    <property type="protein sequence ID" value="MDN5200180.1"/>
    <property type="molecule type" value="Genomic_DNA"/>
</dbReference>
<dbReference type="InterPro" id="IPR036097">
    <property type="entry name" value="HisK_dim/P_sf"/>
</dbReference>
<evidence type="ECO:0000256" key="1">
    <source>
        <dbReference type="ARBA" id="ARBA00000085"/>
    </source>
</evidence>
<keyword evidence="10" id="KW-1185">Reference proteome</keyword>
<protein>
    <recommendedName>
        <fullName evidence="2">histidine kinase</fullName>
        <ecNumber evidence="2">2.7.13.3</ecNumber>
    </recommendedName>
</protein>
<keyword evidence="5" id="KW-0418">Kinase</keyword>
<proteinExistence type="predicted"/>
<evidence type="ECO:0000256" key="2">
    <source>
        <dbReference type="ARBA" id="ARBA00012438"/>
    </source>
</evidence>
<evidence type="ECO:0000256" key="5">
    <source>
        <dbReference type="ARBA" id="ARBA00022777"/>
    </source>
</evidence>
<feature type="compositionally biased region" description="Basic and acidic residues" evidence="7">
    <location>
        <begin position="15"/>
        <end position="24"/>
    </location>
</feature>
<evidence type="ECO:0000256" key="7">
    <source>
        <dbReference type="SAM" id="MobiDB-lite"/>
    </source>
</evidence>
<evidence type="ECO:0000259" key="8">
    <source>
        <dbReference type="PROSITE" id="PS50109"/>
    </source>
</evidence>
<dbReference type="SUPFAM" id="SSF55874">
    <property type="entry name" value="ATPase domain of HSP90 chaperone/DNA topoisomerase II/histidine kinase"/>
    <property type="match status" value="1"/>
</dbReference>